<dbReference type="Pfam" id="PF08545">
    <property type="entry name" value="ACP_syn_III"/>
    <property type="match status" value="1"/>
</dbReference>
<dbReference type="PANTHER" id="PTHR34069:SF2">
    <property type="entry name" value="BETA-KETOACYL-[ACYL-CARRIER-PROTEIN] SYNTHASE III"/>
    <property type="match status" value="1"/>
</dbReference>
<feature type="domain" description="Beta-ketoacyl-[acyl-carrier-protein] synthase III N-terminal" evidence="4">
    <location>
        <begin position="120"/>
        <end position="155"/>
    </location>
</feature>
<dbReference type="Pfam" id="PF08541">
    <property type="entry name" value="ACP_syn_III_C"/>
    <property type="match status" value="1"/>
</dbReference>
<evidence type="ECO:0000313" key="6">
    <source>
        <dbReference type="Proteomes" id="UP000515465"/>
    </source>
</evidence>
<dbReference type="Gene3D" id="3.40.47.10">
    <property type="match status" value="2"/>
</dbReference>
<keyword evidence="2" id="KW-0012">Acyltransferase</keyword>
<organism evidence="5 6">
    <name type="scientific">Mesorhizobium huakuii</name>
    <dbReference type="NCBI Taxonomy" id="28104"/>
    <lineage>
        <taxon>Bacteria</taxon>
        <taxon>Pseudomonadati</taxon>
        <taxon>Pseudomonadota</taxon>
        <taxon>Alphaproteobacteria</taxon>
        <taxon>Hyphomicrobiales</taxon>
        <taxon>Phyllobacteriaceae</taxon>
        <taxon>Mesorhizobium</taxon>
    </lineage>
</organism>
<dbReference type="GO" id="GO:0006633">
    <property type="term" value="P:fatty acid biosynthetic process"/>
    <property type="evidence" value="ECO:0007669"/>
    <property type="project" value="InterPro"/>
</dbReference>
<sequence length="346" mass="38424">MRIDSIAFRTPSRMISNEDILRYIRDYNQSQNREELESYCRKIERLFRRAGAQSRYVRDMGAGERAFDLLRDAARSAIADAGLVPRDIDLVIYCGIGRGFLEPANATFLVSALGIECDAFDITEACMSWARALQVAQGFLLTRSYARILIVNAEFSVYENGYPEIFKMRTDAEIAYTFPALTIGEAATATVVTLSPDAWKFRFRTRPQFASLCNLPLPGFRDFCLPDTKVGANGVHQLVAYSSELTQTASREMTSFVKAAYPDVSGIDIWFPHSSSESALKIMATRLGVGDRLYDKVFRKFGNLASASIPAAMCEATKEGSLERGMRVVLCPASAGMVFGLMEGIY</sequence>
<evidence type="ECO:0000313" key="5">
    <source>
        <dbReference type="EMBL" id="QND56147.1"/>
    </source>
</evidence>
<protein>
    <submittedName>
        <fullName evidence="5">Uncharacterized protein</fullName>
    </submittedName>
</protein>
<dbReference type="PANTHER" id="PTHR34069">
    <property type="entry name" value="3-OXOACYL-[ACYL-CARRIER-PROTEIN] SYNTHASE 3"/>
    <property type="match status" value="1"/>
</dbReference>
<evidence type="ECO:0000259" key="3">
    <source>
        <dbReference type="Pfam" id="PF08541"/>
    </source>
</evidence>
<proteinExistence type="predicted"/>
<dbReference type="GO" id="GO:0044550">
    <property type="term" value="P:secondary metabolite biosynthetic process"/>
    <property type="evidence" value="ECO:0007669"/>
    <property type="project" value="TreeGrafter"/>
</dbReference>
<dbReference type="SUPFAM" id="SSF53901">
    <property type="entry name" value="Thiolase-like"/>
    <property type="match status" value="1"/>
</dbReference>
<dbReference type="Proteomes" id="UP000515465">
    <property type="component" value="Chromosome"/>
</dbReference>
<evidence type="ECO:0000256" key="1">
    <source>
        <dbReference type="ARBA" id="ARBA00022679"/>
    </source>
</evidence>
<evidence type="ECO:0000259" key="4">
    <source>
        <dbReference type="Pfam" id="PF08545"/>
    </source>
</evidence>
<reference evidence="6" key="1">
    <citation type="journal article" date="2020" name="Mol. Plant Microbe">
        <title>Rhizobial microsymbionts of the narrowly endemic Oxytropis species growing in Kamchatka are characterized by significant genetic diversity and possess a set of genes that are associated with T3SS and T6SS secretion systems and can affect the development of symbiosis.</title>
        <authorList>
            <person name="Safronova V."/>
            <person name="Guro P."/>
            <person name="Sazanova A."/>
            <person name="Kuznetsova I."/>
            <person name="Belimov A."/>
            <person name="Yakubov V."/>
            <person name="Chirak E."/>
            <person name="Afonin A."/>
            <person name="Gogolev Y."/>
            <person name="Andronov E."/>
            <person name="Tikhonovich I."/>
        </authorList>
    </citation>
    <scope>NUCLEOTIDE SEQUENCE [LARGE SCALE GENOMIC DNA]</scope>
    <source>
        <strain evidence="6">583</strain>
    </source>
</reference>
<accession>A0A7G6SNR5</accession>
<dbReference type="InterPro" id="IPR013751">
    <property type="entry name" value="ACP_syn_III_N"/>
</dbReference>
<keyword evidence="1" id="KW-0808">Transferase</keyword>
<evidence type="ECO:0000256" key="2">
    <source>
        <dbReference type="ARBA" id="ARBA00023315"/>
    </source>
</evidence>
<dbReference type="AlphaFoldDB" id="A0A7G6SNR5"/>
<gene>
    <name evidence="5" type="ORF">HB778_05485</name>
</gene>
<dbReference type="InterPro" id="IPR016039">
    <property type="entry name" value="Thiolase-like"/>
</dbReference>
<dbReference type="GO" id="GO:0004315">
    <property type="term" value="F:3-oxoacyl-[acyl-carrier-protein] synthase activity"/>
    <property type="evidence" value="ECO:0007669"/>
    <property type="project" value="InterPro"/>
</dbReference>
<feature type="domain" description="Beta-ketoacyl-[acyl-carrier-protein] synthase III C-terminal" evidence="3">
    <location>
        <begin position="264"/>
        <end position="340"/>
    </location>
</feature>
<dbReference type="RefSeq" id="WP_183462133.1">
    <property type="nucleotide sequence ID" value="NZ_CP050296.1"/>
</dbReference>
<name>A0A7G6SNR5_9HYPH</name>
<dbReference type="EMBL" id="CP050296">
    <property type="protein sequence ID" value="QND56147.1"/>
    <property type="molecule type" value="Genomic_DNA"/>
</dbReference>
<dbReference type="InterPro" id="IPR013747">
    <property type="entry name" value="ACP_syn_III_C"/>
</dbReference>